<sequence>PWGVCEETAILQGGFLLAARLTQPRPLRELRKAEWPRVGPPVTDALREISSRCPSPRQHNLWKKEAVAIVWAKVLLPEPPTTWLDQGWKEDDFFSVGRMIPDVNHTILFELVKALGVPQLFVQLLLALPQDMCQSELQGLVGYISSETSPSDVKFFLDVWWEVMKHKEGQEDATVSAFSTLICQHGCEASLDDGLQPPKRFKSDSGSPNDPPAATSLLMVLIEGLKQIYRSITLPHMRCYALANLVDLLSVFSELEPEGNSLPVTEYLAKVSSVVSLWTSDTESQFHQRSLHEKVKEAERSMSLSPMAKLSREELFVGLDFLCSLLHAWGEELQGTLNTSEGLCYESYRLLDTLTTFGKNLVCFSETGDLREDEASVVLELMQITEDFLKEIRASLKSKDLDTSLVPSVAMTIIEQKLERHMEVCSIFASEKTWAFSKEWIDCLVNNKALFQKPELVLKLLETLVNFAVSHQDKETRELQMEVTKAIVECYTELSLTDKNKVISGVLASWGGAGLSLNLQVVMEGFQEDLNVTFNQITKSVSDEGLTKAVASVARLTLLYPEATVRQICNLAVINLGAHQFLAQILCSFPALSFLEVHDDPGRPHSLVVRCLEEAVWGRLSSVREEEQFLEFLALLMQPSSATPLVSPAEVTKAFVLRYLKSDSAQIELSLQILNKALGIQCCSEEHWIKSCHPFPLLLSLCKLLDGYTKYWHQPGDQLFPSLETKDLILNILSQLCEVIRPETFPCPELWVQSLAWLHRKVASLDWTVGLRLKKLYGDHFKNEVPATLFEICTLPEDEWTCQHLPAYGPGSGLLAWMECCCVSSALRDTMLMLLKVNVDNPEEVNLFSKGFLVALIQVLPWCSPSEWKRLTHVVEKLLQRQVLHVPYTLEYVQYMPLLNLRPFACYLQLSVLFLRGFQLLCSSSCSTWLPAEAWLHVVQLYCGSLTDLLSSIKSTAGSASLSTEDKSSTQEVTFICIQMFCHLLHVAAMLPGTGCSELLLVVALEILSQYESVSSSDTSPSNTLRRANESHFLHSITDNVPDKALRGTLLQKLSKLGA</sequence>
<keyword evidence="2" id="KW-1185">Reference proteome</keyword>
<feature type="non-terminal residue" evidence="1">
    <location>
        <position position="1059"/>
    </location>
</feature>
<feature type="non-terminal residue" evidence="1">
    <location>
        <position position="1"/>
    </location>
</feature>
<protein>
    <submittedName>
        <fullName evidence="1">GEMI4 protein</fullName>
    </submittedName>
</protein>
<dbReference type="Proteomes" id="UP000534107">
    <property type="component" value="Unassembled WGS sequence"/>
</dbReference>
<dbReference type="GO" id="GO:0006364">
    <property type="term" value="P:rRNA processing"/>
    <property type="evidence" value="ECO:0007669"/>
    <property type="project" value="InterPro"/>
</dbReference>
<comment type="caution">
    <text evidence="1">The sequence shown here is derived from an EMBL/GenBank/DDBJ whole genome shotgun (WGS) entry which is preliminary data.</text>
</comment>
<evidence type="ECO:0000313" key="2">
    <source>
        <dbReference type="Proteomes" id="UP000534107"/>
    </source>
</evidence>
<dbReference type="EMBL" id="VWZO01008118">
    <property type="protein sequence ID" value="NXH14107.1"/>
    <property type="molecule type" value="Genomic_DNA"/>
</dbReference>
<dbReference type="AlphaFoldDB" id="A0A7K9HK21"/>
<dbReference type="PANTHER" id="PTHR15571:SF2">
    <property type="entry name" value="GEM-ASSOCIATED PROTEIN 4"/>
    <property type="match status" value="1"/>
</dbReference>
<dbReference type="GO" id="GO:0032797">
    <property type="term" value="C:SMN complex"/>
    <property type="evidence" value="ECO:0007669"/>
    <property type="project" value="InterPro"/>
</dbReference>
<dbReference type="PANTHER" id="PTHR15571">
    <property type="entry name" value="GEM-ASSOCIATED PROTEIN 4"/>
    <property type="match status" value="1"/>
</dbReference>
<reference evidence="1 2" key="1">
    <citation type="submission" date="2019-09" db="EMBL/GenBank/DDBJ databases">
        <title>Bird 10,000 Genomes (B10K) Project - Family phase.</title>
        <authorList>
            <person name="Zhang G."/>
        </authorList>
    </citation>
    <scope>NUCLEOTIDE SEQUENCE [LARGE SCALE GENOMIC DNA]</scope>
    <source>
        <strain evidence="1">B10K-DU-001-16</strain>
        <tissue evidence="1">Muscle</tissue>
    </source>
</reference>
<dbReference type="InterPro" id="IPR033265">
    <property type="entry name" value="GEMIN4"/>
</dbReference>
<evidence type="ECO:0000313" key="1">
    <source>
        <dbReference type="EMBL" id="NXH14107.1"/>
    </source>
</evidence>
<dbReference type="OrthoDB" id="9875414at2759"/>
<dbReference type="GO" id="GO:0000387">
    <property type="term" value="P:spliceosomal snRNP assembly"/>
    <property type="evidence" value="ECO:0007669"/>
    <property type="project" value="InterPro"/>
</dbReference>
<name>A0A7K9HK21_9PICI</name>
<gene>
    <name evidence="1" type="primary">Gemin4</name>
    <name evidence="1" type="ORF">BUCCAP_R08870</name>
</gene>
<accession>A0A7K9HK21</accession>
<organism evidence="1 2">
    <name type="scientific">Bucco capensis</name>
    <name type="common">collared puffbird</name>
    <dbReference type="NCBI Taxonomy" id="135168"/>
    <lineage>
        <taxon>Eukaryota</taxon>
        <taxon>Metazoa</taxon>
        <taxon>Chordata</taxon>
        <taxon>Craniata</taxon>
        <taxon>Vertebrata</taxon>
        <taxon>Euteleostomi</taxon>
        <taxon>Archelosauria</taxon>
        <taxon>Archosauria</taxon>
        <taxon>Dinosauria</taxon>
        <taxon>Saurischia</taxon>
        <taxon>Theropoda</taxon>
        <taxon>Coelurosauria</taxon>
        <taxon>Aves</taxon>
        <taxon>Neognathae</taxon>
        <taxon>Neoaves</taxon>
        <taxon>Telluraves</taxon>
        <taxon>Coraciimorphae</taxon>
        <taxon>Piciformes</taxon>
        <taxon>Bucconidae</taxon>
        <taxon>Bucco</taxon>
    </lineage>
</organism>
<proteinExistence type="predicted"/>